<sequence length="76" mass="8270">TGDVVATLEEIKEENLEIDNISLDMENVEMEPEETMSEIIYANGDHCGESIEGDVVEVKVSSHSSAISKAISNSEK</sequence>
<proteinExistence type="predicted"/>
<dbReference type="Proteomes" id="UP000823775">
    <property type="component" value="Unassembled WGS sequence"/>
</dbReference>
<name>A0ABS8TQU7_DATST</name>
<keyword evidence="2" id="KW-1185">Reference proteome</keyword>
<protein>
    <recommendedName>
        <fullName evidence="3">TRAM domain-containing protein</fullName>
    </recommendedName>
</protein>
<dbReference type="EMBL" id="JACEIK010001988">
    <property type="protein sequence ID" value="MCD7473558.1"/>
    <property type="molecule type" value="Genomic_DNA"/>
</dbReference>
<feature type="non-terminal residue" evidence="1">
    <location>
        <position position="76"/>
    </location>
</feature>
<feature type="non-terminal residue" evidence="1">
    <location>
        <position position="1"/>
    </location>
</feature>
<accession>A0ABS8TQU7</accession>
<evidence type="ECO:0000313" key="1">
    <source>
        <dbReference type="EMBL" id="MCD7473558.1"/>
    </source>
</evidence>
<evidence type="ECO:0008006" key="3">
    <source>
        <dbReference type="Google" id="ProtNLM"/>
    </source>
</evidence>
<reference evidence="1 2" key="1">
    <citation type="journal article" date="2021" name="BMC Genomics">
        <title>Datura genome reveals duplications of psychoactive alkaloid biosynthetic genes and high mutation rate following tissue culture.</title>
        <authorList>
            <person name="Rajewski A."/>
            <person name="Carter-House D."/>
            <person name="Stajich J."/>
            <person name="Litt A."/>
        </authorList>
    </citation>
    <scope>NUCLEOTIDE SEQUENCE [LARGE SCALE GENOMIC DNA]</scope>
    <source>
        <strain evidence="1">AR-01</strain>
    </source>
</reference>
<organism evidence="1 2">
    <name type="scientific">Datura stramonium</name>
    <name type="common">Jimsonweed</name>
    <name type="synonym">Common thornapple</name>
    <dbReference type="NCBI Taxonomy" id="4076"/>
    <lineage>
        <taxon>Eukaryota</taxon>
        <taxon>Viridiplantae</taxon>
        <taxon>Streptophyta</taxon>
        <taxon>Embryophyta</taxon>
        <taxon>Tracheophyta</taxon>
        <taxon>Spermatophyta</taxon>
        <taxon>Magnoliopsida</taxon>
        <taxon>eudicotyledons</taxon>
        <taxon>Gunneridae</taxon>
        <taxon>Pentapetalae</taxon>
        <taxon>asterids</taxon>
        <taxon>lamiids</taxon>
        <taxon>Solanales</taxon>
        <taxon>Solanaceae</taxon>
        <taxon>Solanoideae</taxon>
        <taxon>Datureae</taxon>
        <taxon>Datura</taxon>
    </lineage>
</organism>
<comment type="caution">
    <text evidence="1">The sequence shown here is derived from an EMBL/GenBank/DDBJ whole genome shotgun (WGS) entry which is preliminary data.</text>
</comment>
<evidence type="ECO:0000313" key="2">
    <source>
        <dbReference type="Proteomes" id="UP000823775"/>
    </source>
</evidence>
<gene>
    <name evidence="1" type="ORF">HAX54_015469</name>
</gene>